<dbReference type="EMBL" id="UINC01018693">
    <property type="protein sequence ID" value="SVA78746.1"/>
    <property type="molecule type" value="Genomic_DNA"/>
</dbReference>
<evidence type="ECO:0000256" key="1">
    <source>
        <dbReference type="ARBA" id="ARBA00023002"/>
    </source>
</evidence>
<name>A0A381YNZ1_9ZZZZ</name>
<dbReference type="AlphaFoldDB" id="A0A381YNZ1"/>
<reference evidence="3" key="1">
    <citation type="submission" date="2018-05" db="EMBL/GenBank/DDBJ databases">
        <authorList>
            <person name="Lanie J.A."/>
            <person name="Ng W.-L."/>
            <person name="Kazmierczak K.M."/>
            <person name="Andrzejewski T.M."/>
            <person name="Davidsen T.M."/>
            <person name="Wayne K.J."/>
            <person name="Tettelin H."/>
            <person name="Glass J.I."/>
            <person name="Rusch D."/>
            <person name="Podicherti R."/>
            <person name="Tsui H.-C.T."/>
            <person name="Winkler M.E."/>
        </authorList>
    </citation>
    <scope>NUCLEOTIDE SEQUENCE</scope>
</reference>
<dbReference type="SUPFAM" id="SSF51679">
    <property type="entry name" value="Bacterial luciferase-like"/>
    <property type="match status" value="1"/>
</dbReference>
<dbReference type="InterPro" id="IPR036661">
    <property type="entry name" value="Luciferase-like_sf"/>
</dbReference>
<dbReference type="PANTHER" id="PTHR43244">
    <property type="match status" value="1"/>
</dbReference>
<protein>
    <recommendedName>
        <fullName evidence="2">Luciferase-like domain-containing protein</fullName>
    </recommendedName>
</protein>
<keyword evidence="1" id="KW-0560">Oxidoreductase</keyword>
<evidence type="ECO:0000259" key="2">
    <source>
        <dbReference type="Pfam" id="PF00296"/>
    </source>
</evidence>
<sequence>MPKGPVAEVADLAVLAERLGYRRCWVYDEGLVTRDVYVTLTAIALATERILLGPGITNPYVRHPGVTAAAVATIDELSGGRAFVGLGAGGGLTLDPLGIDRRRPVVTVGHMVSALRDLFAGKTVDLDGEVFSLKSASLDFGRSSIEVILAGRGPRMVALGGEVADGFNLSYIHKDLLGGHVSTLRSAARRQNRRFLITYSTMLVTSEEEFREARASLSFRLVDSPIEVRELIGMTEAEANGIREALAEGGAAAGADLVREEWVAQFTIVGSPEEAGAELRDLLARQGVDEFQLPVQRAEGAAALIERTAAMVADG</sequence>
<organism evidence="3">
    <name type="scientific">marine metagenome</name>
    <dbReference type="NCBI Taxonomy" id="408172"/>
    <lineage>
        <taxon>unclassified sequences</taxon>
        <taxon>metagenomes</taxon>
        <taxon>ecological metagenomes</taxon>
    </lineage>
</organism>
<dbReference type="GO" id="GO:0016705">
    <property type="term" value="F:oxidoreductase activity, acting on paired donors, with incorporation or reduction of molecular oxygen"/>
    <property type="evidence" value="ECO:0007669"/>
    <property type="project" value="InterPro"/>
</dbReference>
<dbReference type="Gene3D" id="3.20.20.30">
    <property type="entry name" value="Luciferase-like domain"/>
    <property type="match status" value="1"/>
</dbReference>
<dbReference type="PANTHER" id="PTHR43244:SF1">
    <property type="entry name" value="5,10-METHYLENETETRAHYDROMETHANOPTERIN REDUCTASE"/>
    <property type="match status" value="1"/>
</dbReference>
<proteinExistence type="predicted"/>
<gene>
    <name evidence="3" type="ORF">METZ01_LOCUS131600</name>
</gene>
<feature type="domain" description="Luciferase-like" evidence="2">
    <location>
        <begin position="5"/>
        <end position="289"/>
    </location>
</feature>
<dbReference type="Pfam" id="PF00296">
    <property type="entry name" value="Bac_luciferase"/>
    <property type="match status" value="1"/>
</dbReference>
<dbReference type="InterPro" id="IPR050564">
    <property type="entry name" value="F420-G6PD/mer"/>
</dbReference>
<dbReference type="InterPro" id="IPR011251">
    <property type="entry name" value="Luciferase-like_dom"/>
</dbReference>
<evidence type="ECO:0000313" key="3">
    <source>
        <dbReference type="EMBL" id="SVA78746.1"/>
    </source>
</evidence>
<accession>A0A381YNZ1</accession>